<gene>
    <name evidence="2" type="ORF">ASPNIDRAFT_45195</name>
</gene>
<accession>G3Y4Q2</accession>
<dbReference type="Proteomes" id="UP000009038">
    <property type="component" value="Unassembled WGS sequence"/>
</dbReference>
<dbReference type="EMBL" id="ACJE01000012">
    <property type="protein sequence ID" value="EHA22429.1"/>
    <property type="molecule type" value="Genomic_DNA"/>
</dbReference>
<evidence type="ECO:0000313" key="3">
    <source>
        <dbReference type="Proteomes" id="UP000009038"/>
    </source>
</evidence>
<comment type="caution">
    <text evidence="2">The sequence shown here is derived from an EMBL/GenBank/DDBJ whole genome shotgun (WGS) entry which is preliminary data.</text>
</comment>
<name>G3Y4Q2_ASPNA</name>
<feature type="compositionally biased region" description="Polar residues" evidence="1">
    <location>
        <begin position="1"/>
        <end position="11"/>
    </location>
</feature>
<dbReference type="AlphaFoldDB" id="G3Y4Q2"/>
<dbReference type="HOGENOM" id="CLU_1115544_0_0_1"/>
<sequence length="249" mass="26900">MKQTDQPTKSLPPQGRLGSYHRACELASRLVLHSTSSGHRGDDLGNVAADFHLTDRLSGDGQQVVTEADGFPTGFLRPSPTSPNHGRSQPGWKATVSIDQQYRNGDERGFRGQIDQENEAHRGKRGRSKQREFRDEEDFPLGNGRGACGAVCNQLTADQPSGNQVRLPYWPLFGLVSQHFGTRRGGTGDFLAGGNIGGRPTPQVPVALVTEGKFQTAVNAGEGLETLRVEGDYHSVSHTLNSPSLSSQV</sequence>
<dbReference type="VEuPathDB" id="FungiDB:ASPNIDRAFT2_45195"/>
<evidence type="ECO:0000313" key="2">
    <source>
        <dbReference type="EMBL" id="EHA22429.1"/>
    </source>
</evidence>
<dbReference type="OrthoDB" id="10427854at2759"/>
<protein>
    <submittedName>
        <fullName evidence="2">Uncharacterized protein</fullName>
    </submittedName>
</protein>
<reference evidence="2 3" key="1">
    <citation type="journal article" date="2011" name="Genome Res.">
        <title>Comparative genomics of citric-acid-producing Aspergillus niger ATCC 1015 versus enzyme-producing CBS 513.88.</title>
        <authorList>
            <person name="Andersen M.R."/>
            <person name="Salazar M.P."/>
            <person name="Schaap P.J."/>
            <person name="van de Vondervoort P.J."/>
            <person name="Culley D."/>
            <person name="Thykaer J."/>
            <person name="Frisvad J.C."/>
            <person name="Nielsen K.F."/>
            <person name="Albang R."/>
            <person name="Albermann K."/>
            <person name="Berka R.M."/>
            <person name="Braus G.H."/>
            <person name="Braus-Stromeyer S.A."/>
            <person name="Corrochano L.M."/>
            <person name="Dai Z."/>
            <person name="van Dijck P.W."/>
            <person name="Hofmann G."/>
            <person name="Lasure L.L."/>
            <person name="Magnuson J.K."/>
            <person name="Menke H."/>
            <person name="Meijer M."/>
            <person name="Meijer S.L."/>
            <person name="Nielsen J.B."/>
            <person name="Nielsen M.L."/>
            <person name="van Ooyen A.J."/>
            <person name="Pel H.J."/>
            <person name="Poulsen L."/>
            <person name="Samson R.A."/>
            <person name="Stam H."/>
            <person name="Tsang A."/>
            <person name="van den Brink J.M."/>
            <person name="Atkins A."/>
            <person name="Aerts A."/>
            <person name="Shapiro H."/>
            <person name="Pangilinan J."/>
            <person name="Salamov A."/>
            <person name="Lou Y."/>
            <person name="Lindquist E."/>
            <person name="Lucas S."/>
            <person name="Grimwood J."/>
            <person name="Grigoriev I.V."/>
            <person name="Kubicek C.P."/>
            <person name="Martinez D."/>
            <person name="van Peij N.N."/>
            <person name="Roubos J.A."/>
            <person name="Nielsen J."/>
            <person name="Baker S.E."/>
        </authorList>
    </citation>
    <scope>NUCLEOTIDE SEQUENCE [LARGE SCALE GENOMIC DNA]</scope>
    <source>
        <strain evidence="3">ATCC 1015 / CBS 113.46 / FGSC A1144 / LSHB Ac4 / NCTC 3858a / NRRL 328 / USDA 3528.7</strain>
    </source>
</reference>
<feature type="region of interest" description="Disordered" evidence="1">
    <location>
        <begin position="106"/>
        <end position="141"/>
    </location>
</feature>
<feature type="region of interest" description="Disordered" evidence="1">
    <location>
        <begin position="71"/>
        <end position="94"/>
    </location>
</feature>
<proteinExistence type="predicted"/>
<organism evidence="2 3">
    <name type="scientific">Aspergillus niger (strain ATCC 1015 / CBS 113.46 / FGSC A1144 / LSHB Ac4 / NCTC 3858a / NRRL 328 / USDA 3528.7)</name>
    <dbReference type="NCBI Taxonomy" id="380704"/>
    <lineage>
        <taxon>Eukaryota</taxon>
        <taxon>Fungi</taxon>
        <taxon>Dikarya</taxon>
        <taxon>Ascomycota</taxon>
        <taxon>Pezizomycotina</taxon>
        <taxon>Eurotiomycetes</taxon>
        <taxon>Eurotiomycetidae</taxon>
        <taxon>Eurotiales</taxon>
        <taxon>Aspergillaceae</taxon>
        <taxon>Aspergillus</taxon>
        <taxon>Aspergillus subgen. Circumdati</taxon>
    </lineage>
</organism>
<feature type="region of interest" description="Disordered" evidence="1">
    <location>
        <begin position="1"/>
        <end position="20"/>
    </location>
</feature>
<evidence type="ECO:0000256" key="1">
    <source>
        <dbReference type="SAM" id="MobiDB-lite"/>
    </source>
</evidence>